<dbReference type="InterPro" id="IPR002156">
    <property type="entry name" value="RNaseH_domain"/>
</dbReference>
<sequence length="439" mass="48543">MMVQTPILSSRRLFFSRYSSLSLLSIFVYLYVLFTSVCTSFSIPAANPVTLTYHTLMASSSTNPNPITALDDDDSLLSNSTPFEEFFPRLHPTPDSQDLQQAVDQFLHVDSPQSRPNPRSSTQSPQFVSSSSTNQSNNTAITHAMPSFPVRSSAPIITDSISVSTNIDKGKGKAPMFVPTTRPSRKETGLVINVSCPPPTAAIPSVVRPTFLRQNAQIGGSMRTMLKRQLVNREKSSILFSPNTSTEAQNQFRQDLHLMGEEFVVNYLQEYKDAQHSQHHDTQPSEISSITQSSHQHWLPSLSPDTPALFVDAALDHHAGLTGAGFVFKRGYQTVLASQFRRLPGVVSPIFSEGQALLQSLKWCIDSQYTPQVVFSDCLNLVSKVNGDWQDNSALSGLVACIRLLFSNFLGASLQFLPRQFNVEAHNCAREALRSREVS</sequence>
<dbReference type="Proteomes" id="UP000525078">
    <property type="component" value="Unassembled WGS sequence"/>
</dbReference>
<name>A0A7J6HEX2_CANSA</name>
<feature type="domain" description="RNase H type-1" evidence="3">
    <location>
        <begin position="311"/>
        <end position="432"/>
    </location>
</feature>
<dbReference type="CDD" id="cd06222">
    <property type="entry name" value="RNase_H_like"/>
    <property type="match status" value="1"/>
</dbReference>
<keyword evidence="2" id="KW-1133">Transmembrane helix</keyword>
<reference evidence="4 5" key="1">
    <citation type="journal article" date="2020" name="bioRxiv">
        <title>Sequence and annotation of 42 cannabis genomes reveals extensive copy number variation in cannabinoid synthesis and pathogen resistance genes.</title>
        <authorList>
            <person name="Mckernan K.J."/>
            <person name="Helbert Y."/>
            <person name="Kane L.T."/>
            <person name="Ebling H."/>
            <person name="Zhang L."/>
            <person name="Liu B."/>
            <person name="Eaton Z."/>
            <person name="Mclaughlin S."/>
            <person name="Kingan S."/>
            <person name="Baybayan P."/>
            <person name="Concepcion G."/>
            <person name="Jordan M."/>
            <person name="Riva A."/>
            <person name="Barbazuk W."/>
            <person name="Harkins T."/>
        </authorList>
    </citation>
    <scope>NUCLEOTIDE SEQUENCE [LARGE SCALE GENOMIC DNA]</scope>
    <source>
        <strain evidence="5">cv. Jamaican Lion 4</strain>
        <tissue evidence="4">Leaf</tissue>
    </source>
</reference>
<feature type="compositionally biased region" description="Low complexity" evidence="1">
    <location>
        <begin position="120"/>
        <end position="139"/>
    </location>
</feature>
<dbReference type="PANTHER" id="PTHR47074">
    <property type="entry name" value="BNAC02G40300D PROTEIN"/>
    <property type="match status" value="1"/>
</dbReference>
<gene>
    <name evidence="4" type="ORF">F8388_018368</name>
</gene>
<dbReference type="InterPro" id="IPR012337">
    <property type="entry name" value="RNaseH-like_sf"/>
</dbReference>
<dbReference type="SUPFAM" id="SSF53098">
    <property type="entry name" value="Ribonuclease H-like"/>
    <property type="match status" value="1"/>
</dbReference>
<organism evidence="4 5">
    <name type="scientific">Cannabis sativa</name>
    <name type="common">Hemp</name>
    <name type="synonym">Marijuana</name>
    <dbReference type="NCBI Taxonomy" id="3483"/>
    <lineage>
        <taxon>Eukaryota</taxon>
        <taxon>Viridiplantae</taxon>
        <taxon>Streptophyta</taxon>
        <taxon>Embryophyta</taxon>
        <taxon>Tracheophyta</taxon>
        <taxon>Spermatophyta</taxon>
        <taxon>Magnoliopsida</taxon>
        <taxon>eudicotyledons</taxon>
        <taxon>Gunneridae</taxon>
        <taxon>Pentapetalae</taxon>
        <taxon>rosids</taxon>
        <taxon>fabids</taxon>
        <taxon>Rosales</taxon>
        <taxon>Cannabaceae</taxon>
        <taxon>Cannabis</taxon>
    </lineage>
</organism>
<dbReference type="Gene3D" id="3.30.420.10">
    <property type="entry name" value="Ribonuclease H-like superfamily/Ribonuclease H"/>
    <property type="match status" value="1"/>
</dbReference>
<feature type="region of interest" description="Disordered" evidence="1">
    <location>
        <begin position="110"/>
        <end position="147"/>
    </location>
</feature>
<feature type="transmembrane region" description="Helical" evidence="2">
    <location>
        <begin position="21"/>
        <end position="43"/>
    </location>
</feature>
<keyword evidence="2" id="KW-0812">Transmembrane</keyword>
<dbReference type="InterPro" id="IPR036397">
    <property type="entry name" value="RNaseH_sf"/>
</dbReference>
<dbReference type="PANTHER" id="PTHR47074:SF48">
    <property type="entry name" value="POLYNUCLEOTIDYL TRANSFERASE, RIBONUCLEASE H-LIKE SUPERFAMILY PROTEIN"/>
    <property type="match status" value="1"/>
</dbReference>
<dbReference type="InterPro" id="IPR052929">
    <property type="entry name" value="RNase_H-like_EbsB-rel"/>
</dbReference>
<evidence type="ECO:0000256" key="1">
    <source>
        <dbReference type="SAM" id="MobiDB-lite"/>
    </source>
</evidence>
<protein>
    <recommendedName>
        <fullName evidence="3">RNase H type-1 domain-containing protein</fullName>
    </recommendedName>
</protein>
<dbReference type="GO" id="GO:0003676">
    <property type="term" value="F:nucleic acid binding"/>
    <property type="evidence" value="ECO:0007669"/>
    <property type="project" value="InterPro"/>
</dbReference>
<keyword evidence="2" id="KW-0472">Membrane</keyword>
<dbReference type="AlphaFoldDB" id="A0A7J6HEX2"/>
<evidence type="ECO:0000313" key="5">
    <source>
        <dbReference type="Proteomes" id="UP000525078"/>
    </source>
</evidence>
<dbReference type="GO" id="GO:0004523">
    <property type="term" value="F:RNA-DNA hybrid ribonuclease activity"/>
    <property type="evidence" value="ECO:0007669"/>
    <property type="project" value="InterPro"/>
</dbReference>
<evidence type="ECO:0000256" key="2">
    <source>
        <dbReference type="SAM" id="Phobius"/>
    </source>
</evidence>
<dbReference type="Pfam" id="PF13456">
    <property type="entry name" value="RVT_3"/>
    <property type="match status" value="1"/>
</dbReference>
<dbReference type="EMBL" id="JAATIP010000013">
    <property type="protein sequence ID" value="KAF4393877.1"/>
    <property type="molecule type" value="Genomic_DNA"/>
</dbReference>
<evidence type="ECO:0000313" key="4">
    <source>
        <dbReference type="EMBL" id="KAF4393877.1"/>
    </source>
</evidence>
<comment type="caution">
    <text evidence="4">The sequence shown here is derived from an EMBL/GenBank/DDBJ whole genome shotgun (WGS) entry which is preliminary data.</text>
</comment>
<accession>A0A7J6HEX2</accession>
<dbReference type="InterPro" id="IPR044730">
    <property type="entry name" value="RNase_H-like_dom_plant"/>
</dbReference>
<evidence type="ECO:0000259" key="3">
    <source>
        <dbReference type="Pfam" id="PF13456"/>
    </source>
</evidence>
<proteinExistence type="predicted"/>